<dbReference type="InterPro" id="IPR011701">
    <property type="entry name" value="MFS"/>
</dbReference>
<dbReference type="OrthoDB" id="6499973at2759"/>
<feature type="transmembrane region" description="Helical" evidence="2">
    <location>
        <begin position="408"/>
        <end position="428"/>
    </location>
</feature>
<sequence length="612" mass="67917">MTVVKSNGTIDESTRTTEKIVEKKNATVMRDELAEEEDEITLEDLAPDGGWGWMIALAMILIIVTTIGPSSSFGIIFGDFLEASGKAGMASSLFNSVFMITFSISSMMTNMLLKRYCVRRVGIMGALFYALPNIVLSFVRNIYDMAFVFFLQGFGLGLIITICNTVFNAYFVKKRAKVLSAAQVIIALGGIVYPILIEKMMTSYGFRGTAAIMGALSLNSVIGMTLMHPVEWHTKKPEDVLAERARAREEKRRERCLALPNRRSTIDVIHVSSKAKWCSLRSLKEESDKEMSLLVKKTAAHRVASNSAIEGGIHGRARSGSIRRNSKKGISTLSASSLVNLASSASALSDIRQRNLEKKNRRKQSDADVQKRVGAEKRDEFEEGQKDGKVTECKVILREIVDMSLIKNYCFINLCFGVSFVCTADYAFSSLLPLMMTDTGYTKADGALTVTISGITELVSKVLLAVFTMVVNVQPKYLFFAAMIFMEFARIGFLMSEHTLVGALIMTGIIGLVRPWLLVPQPLVIIEDISIEKFASAYGINAVISGLVTILFGAIVGFIKDWTNSYKMYQVSLLVMNGVFIVPWALQFVLVDFKKRRKQRAMTKKSLFPVER</sequence>
<dbReference type="PANTHER" id="PTHR11360">
    <property type="entry name" value="MONOCARBOXYLATE TRANSPORTER"/>
    <property type="match status" value="1"/>
</dbReference>
<dbReference type="Pfam" id="PF07690">
    <property type="entry name" value="MFS_1"/>
    <property type="match status" value="1"/>
</dbReference>
<evidence type="ECO:0000313" key="3">
    <source>
        <dbReference type="Proteomes" id="UP000515204"/>
    </source>
</evidence>
<dbReference type="GeneID" id="106751294"/>
<protein>
    <submittedName>
        <fullName evidence="4">Monocarboxylate transporter 9-like</fullName>
    </submittedName>
</protein>
<dbReference type="Gene3D" id="1.20.1250.20">
    <property type="entry name" value="MFS general substrate transporter like domains"/>
    <property type="match status" value="2"/>
</dbReference>
<dbReference type="RefSeq" id="XP_014487641.1">
    <property type="nucleotide sequence ID" value="XM_014632155.1"/>
</dbReference>
<name>A0A6P3Y9C6_DINQU</name>
<feature type="transmembrane region" description="Helical" evidence="2">
    <location>
        <begin position="51"/>
        <end position="77"/>
    </location>
</feature>
<gene>
    <name evidence="4" type="primary">LOC106751294</name>
</gene>
<feature type="transmembrane region" description="Helical" evidence="2">
    <location>
        <begin position="571"/>
        <end position="593"/>
    </location>
</feature>
<dbReference type="PANTHER" id="PTHR11360:SF309">
    <property type="entry name" value="MONOCARBOXYLATE TRANSPORTER 7-LIKE PROTEIN"/>
    <property type="match status" value="1"/>
</dbReference>
<dbReference type="InterPro" id="IPR036259">
    <property type="entry name" value="MFS_trans_sf"/>
</dbReference>
<feature type="transmembrane region" description="Helical" evidence="2">
    <location>
        <begin position="145"/>
        <end position="171"/>
    </location>
</feature>
<dbReference type="GO" id="GO:0008028">
    <property type="term" value="F:monocarboxylic acid transmembrane transporter activity"/>
    <property type="evidence" value="ECO:0007669"/>
    <property type="project" value="TreeGrafter"/>
</dbReference>
<feature type="region of interest" description="Disordered" evidence="1">
    <location>
        <begin position="357"/>
        <end position="381"/>
    </location>
</feature>
<organism evidence="3 4">
    <name type="scientific">Dinoponera quadriceps</name>
    <name type="common">South American ant</name>
    <dbReference type="NCBI Taxonomy" id="609295"/>
    <lineage>
        <taxon>Eukaryota</taxon>
        <taxon>Metazoa</taxon>
        <taxon>Ecdysozoa</taxon>
        <taxon>Arthropoda</taxon>
        <taxon>Hexapoda</taxon>
        <taxon>Insecta</taxon>
        <taxon>Pterygota</taxon>
        <taxon>Neoptera</taxon>
        <taxon>Endopterygota</taxon>
        <taxon>Hymenoptera</taxon>
        <taxon>Apocrita</taxon>
        <taxon>Aculeata</taxon>
        <taxon>Formicoidea</taxon>
        <taxon>Formicidae</taxon>
        <taxon>Ponerinae</taxon>
        <taxon>Ponerini</taxon>
        <taxon>Dinoponera</taxon>
    </lineage>
</organism>
<dbReference type="AlphaFoldDB" id="A0A6P3Y9C6"/>
<keyword evidence="2" id="KW-0812">Transmembrane</keyword>
<feature type="transmembrane region" description="Helical" evidence="2">
    <location>
        <begin position="89"/>
        <end position="109"/>
    </location>
</feature>
<accession>A0A6P3Y9C6</accession>
<reference evidence="4" key="1">
    <citation type="submission" date="2025-08" db="UniProtKB">
        <authorList>
            <consortium name="RefSeq"/>
        </authorList>
    </citation>
    <scope>IDENTIFICATION</scope>
</reference>
<feature type="transmembrane region" description="Helical" evidence="2">
    <location>
        <begin position="448"/>
        <end position="470"/>
    </location>
</feature>
<keyword evidence="2" id="KW-1133">Transmembrane helix</keyword>
<evidence type="ECO:0000256" key="2">
    <source>
        <dbReference type="SAM" id="Phobius"/>
    </source>
</evidence>
<feature type="transmembrane region" description="Helical" evidence="2">
    <location>
        <begin position="477"/>
        <end position="494"/>
    </location>
</feature>
<feature type="transmembrane region" description="Helical" evidence="2">
    <location>
        <begin position="208"/>
        <end position="227"/>
    </location>
</feature>
<keyword evidence="3" id="KW-1185">Reference proteome</keyword>
<evidence type="ECO:0000256" key="1">
    <source>
        <dbReference type="SAM" id="MobiDB-lite"/>
    </source>
</evidence>
<feature type="transmembrane region" description="Helical" evidence="2">
    <location>
        <begin position="178"/>
        <end position="196"/>
    </location>
</feature>
<dbReference type="Proteomes" id="UP000515204">
    <property type="component" value="Unplaced"/>
</dbReference>
<dbReference type="KEGG" id="dqu:106751294"/>
<proteinExistence type="predicted"/>
<dbReference type="InterPro" id="IPR050327">
    <property type="entry name" value="Proton-linked_MCT"/>
</dbReference>
<keyword evidence="2" id="KW-0472">Membrane</keyword>
<feature type="transmembrane region" description="Helical" evidence="2">
    <location>
        <begin position="538"/>
        <end position="559"/>
    </location>
</feature>
<feature type="transmembrane region" description="Helical" evidence="2">
    <location>
        <begin position="500"/>
        <end position="517"/>
    </location>
</feature>
<evidence type="ECO:0000313" key="4">
    <source>
        <dbReference type="RefSeq" id="XP_014487641.1"/>
    </source>
</evidence>
<dbReference type="SUPFAM" id="SSF103473">
    <property type="entry name" value="MFS general substrate transporter"/>
    <property type="match status" value="1"/>
</dbReference>
<feature type="transmembrane region" description="Helical" evidence="2">
    <location>
        <begin position="121"/>
        <end position="139"/>
    </location>
</feature>